<dbReference type="InterPro" id="IPR012678">
    <property type="entry name" value="Ribosomal_uL23/eL15/eS24_sf"/>
</dbReference>
<protein>
    <recommendedName>
        <fullName evidence="4">Large ribosomal subunit protein uL23m</fullName>
    </recommendedName>
</protein>
<feature type="compositionally biased region" description="Acidic residues" evidence="6">
    <location>
        <begin position="1633"/>
        <end position="1652"/>
    </location>
</feature>
<feature type="compositionally biased region" description="Polar residues" evidence="6">
    <location>
        <begin position="1243"/>
        <end position="1255"/>
    </location>
</feature>
<dbReference type="PANTHER" id="PTHR12059">
    <property type="entry name" value="RIBOSOMAL PROTEIN L23-RELATED"/>
    <property type="match status" value="1"/>
</dbReference>
<feature type="region of interest" description="Disordered" evidence="6">
    <location>
        <begin position="1628"/>
        <end position="1652"/>
    </location>
</feature>
<dbReference type="SUPFAM" id="SSF47874">
    <property type="entry name" value="Annexin"/>
    <property type="match status" value="2"/>
</dbReference>
<feature type="region of interest" description="Disordered" evidence="6">
    <location>
        <begin position="348"/>
        <end position="384"/>
    </location>
</feature>
<feature type="compositionally biased region" description="Low complexity" evidence="6">
    <location>
        <begin position="1066"/>
        <end position="1083"/>
    </location>
</feature>
<comment type="similarity">
    <text evidence="1">Belongs to the universal ribosomal protein uL23 family.</text>
</comment>
<dbReference type="SUPFAM" id="SSF54189">
    <property type="entry name" value="Ribosomal proteins S24e, L23 and L15e"/>
    <property type="match status" value="1"/>
</dbReference>
<feature type="region of interest" description="Disordered" evidence="6">
    <location>
        <begin position="473"/>
        <end position="607"/>
    </location>
</feature>
<organism evidence="7 8">
    <name type="scientific">Rhodotorula mucilaginosa</name>
    <name type="common">Yeast</name>
    <name type="synonym">Rhodotorula rubra</name>
    <dbReference type="NCBI Taxonomy" id="5537"/>
    <lineage>
        <taxon>Eukaryota</taxon>
        <taxon>Fungi</taxon>
        <taxon>Dikarya</taxon>
        <taxon>Basidiomycota</taxon>
        <taxon>Pucciniomycotina</taxon>
        <taxon>Microbotryomycetes</taxon>
        <taxon>Sporidiobolales</taxon>
        <taxon>Sporidiobolaceae</taxon>
        <taxon>Rhodotorula</taxon>
    </lineage>
</organism>
<feature type="region of interest" description="Disordered" evidence="6">
    <location>
        <begin position="1355"/>
        <end position="1374"/>
    </location>
</feature>
<proteinExistence type="inferred from homology"/>
<feature type="compositionally biased region" description="Basic and acidic residues" evidence="6">
    <location>
        <begin position="1274"/>
        <end position="1287"/>
    </location>
</feature>
<dbReference type="GO" id="GO:0005544">
    <property type="term" value="F:calcium-dependent phospholipid binding"/>
    <property type="evidence" value="ECO:0007669"/>
    <property type="project" value="InterPro"/>
</dbReference>
<keyword evidence="8" id="KW-1185">Reference proteome</keyword>
<keyword evidence="5" id="KW-0175">Coiled coil</keyword>
<dbReference type="Gene3D" id="3.30.70.330">
    <property type="match status" value="1"/>
</dbReference>
<evidence type="ECO:0000256" key="4">
    <source>
        <dbReference type="ARBA" id="ARBA00039977"/>
    </source>
</evidence>
<dbReference type="Gene3D" id="1.10.287.1490">
    <property type="match status" value="1"/>
</dbReference>
<keyword evidence="2" id="KW-0689">Ribosomal protein</keyword>
<feature type="region of interest" description="Disordered" evidence="6">
    <location>
        <begin position="36"/>
        <end position="114"/>
    </location>
</feature>
<feature type="compositionally biased region" description="Polar residues" evidence="6">
    <location>
        <begin position="1359"/>
        <end position="1374"/>
    </location>
</feature>
<dbReference type="InterPro" id="IPR013025">
    <property type="entry name" value="Ribosomal_uL23-like"/>
</dbReference>
<evidence type="ECO:0000256" key="6">
    <source>
        <dbReference type="SAM" id="MobiDB-lite"/>
    </source>
</evidence>
<feature type="compositionally biased region" description="Low complexity" evidence="6">
    <location>
        <begin position="527"/>
        <end position="562"/>
    </location>
</feature>
<feature type="compositionally biased region" description="Pro residues" evidence="6">
    <location>
        <begin position="366"/>
        <end position="376"/>
    </location>
</feature>
<keyword evidence="3" id="KW-0687">Ribonucleoprotein</keyword>
<evidence type="ECO:0000313" key="7">
    <source>
        <dbReference type="EMBL" id="KAG0664072.1"/>
    </source>
</evidence>
<evidence type="ECO:0000313" key="8">
    <source>
        <dbReference type="Proteomes" id="UP000777482"/>
    </source>
</evidence>
<feature type="compositionally biased region" description="Basic residues" evidence="6">
    <location>
        <begin position="86"/>
        <end position="101"/>
    </location>
</feature>
<dbReference type="PANTHER" id="PTHR12059:SF5">
    <property type="entry name" value="LARGE RIBOSOMAL SUBUNIT PROTEIN UL23M"/>
    <property type="match status" value="1"/>
</dbReference>
<accession>A0A9P6W6H2</accession>
<dbReference type="GO" id="GO:0032543">
    <property type="term" value="P:mitochondrial translation"/>
    <property type="evidence" value="ECO:0007669"/>
    <property type="project" value="TreeGrafter"/>
</dbReference>
<gene>
    <name evidence="7" type="ORF">C6P46_001933</name>
</gene>
<feature type="coiled-coil region" evidence="5">
    <location>
        <begin position="1402"/>
        <end position="1586"/>
    </location>
</feature>
<evidence type="ECO:0000256" key="3">
    <source>
        <dbReference type="ARBA" id="ARBA00023274"/>
    </source>
</evidence>
<evidence type="ECO:0000256" key="5">
    <source>
        <dbReference type="SAM" id="Coils"/>
    </source>
</evidence>
<dbReference type="InterPro" id="IPR037104">
    <property type="entry name" value="Annexin_sf"/>
</dbReference>
<dbReference type="OrthoDB" id="37886at2759"/>
<dbReference type="InterPro" id="IPR012677">
    <property type="entry name" value="Nucleotide-bd_a/b_plait_sf"/>
</dbReference>
<feature type="region of interest" description="Disordered" evidence="6">
    <location>
        <begin position="779"/>
        <end position="831"/>
    </location>
</feature>
<feature type="region of interest" description="Disordered" evidence="6">
    <location>
        <begin position="1064"/>
        <end position="1287"/>
    </location>
</feature>
<dbReference type="Proteomes" id="UP000777482">
    <property type="component" value="Unassembled WGS sequence"/>
</dbReference>
<name>A0A9P6W6H2_RHOMI</name>
<comment type="caution">
    <text evidence="7">The sequence shown here is derived from an EMBL/GenBank/DDBJ whole genome shotgun (WGS) entry which is preliminary data.</text>
</comment>
<dbReference type="GO" id="GO:0005762">
    <property type="term" value="C:mitochondrial large ribosomal subunit"/>
    <property type="evidence" value="ECO:0007669"/>
    <property type="project" value="TreeGrafter"/>
</dbReference>
<evidence type="ECO:0000256" key="1">
    <source>
        <dbReference type="ARBA" id="ARBA00006700"/>
    </source>
</evidence>
<reference evidence="7 8" key="1">
    <citation type="submission" date="2020-11" db="EMBL/GenBank/DDBJ databases">
        <title>Kefir isolates.</title>
        <authorList>
            <person name="Marcisauskas S."/>
            <person name="Kim Y."/>
            <person name="Blasche S."/>
        </authorList>
    </citation>
    <scope>NUCLEOTIDE SEQUENCE [LARGE SCALE GENOMIC DNA]</scope>
    <source>
        <strain evidence="7 8">KR</strain>
    </source>
</reference>
<feature type="compositionally biased region" description="Low complexity" evidence="6">
    <location>
        <begin position="1146"/>
        <end position="1176"/>
    </location>
</feature>
<dbReference type="EMBL" id="PUHQ01000016">
    <property type="protein sequence ID" value="KAG0664072.1"/>
    <property type="molecule type" value="Genomic_DNA"/>
</dbReference>
<sequence length="1934" mass="209274">MTTSMQRALRSLILGASSAARPAPTRCSTATRTLATQVVDSPFDPPTTRLQPPRRAQPVDLAYPLPESRTVHLPKDPTQSTTTKTKAPRYSKRSSRVKGRTPAKPPKAVAPGVEGATHGDVRVYLPSVFMRLVRNTQQYKDDPYTATFRTSLQLTKPDIANYLKNVYGLEVTSIRTLNYLSALKRNPIGGGKSRSGGTKNYKKVLVTMRDPFWYPTERTRAWLNEHFERDRTEEMRDRKMLKIGDGNKYKVGSFRYRGARFSARRAELRAAATGEGAATELDKPVAGDVVADKRATGLKRRRNVMRSREERVVEQRSLLEREMDRLRAAGWYQIELLDQLNSLFDSLETSSASSSQPTSPLLPSDPFNPTPHPPPATETAHRTAPLRLVPTLLDAFEHKRGIQLLNPQEREQLQELVRGLPEGMADQPVGVEQLLSLLVGLGVTAASSGGPSPVKQEGTPSMNGIAAARLAAAATATTTTPTMPPPTTSTTTPNTMLRPDAAGSYYRTGDGSPVRRGGGQAHHRRTPSTTSSASSSSKRTSGGTASPFPSGSSSSSHIPVPISRRRTIPKSSVPGLKTAANDSAAAGGSGSGSGKGSTLVADGPKTLRRRGTLSDLAALEREESSKQYLGVALRDTTTTVATVAAVAGEPSEEEETVVAAMVKKVKTVLNGKGPTREQDLLSLLAPLSSAQLEAVNLAYSTVASAAGGVQTLLEAILADRNFKGVAELALRGLLMGPLDFDVYLVRKALEASPTNDDLLIELLVGRSPSSLASLRAAFAREPPPRSAGPPRSSTTSVGGPNYPASPQKPAASVSGSAPASPSGKQQQLQKPRSLDVAILSAYSANTRIRKAWEIALKGQWADLPALTAATAGDEGGAGEQQRRSELSDGEVYRSKLLQEDLDQLKVALRRGGSTETTAKVLLARSPVHLRKLCEQFALSTGGNSTLTRAIKQSVPAGVLQRLFLHAVEAAKHVSDMDVGYGAWRDVKVLQRVINAEKGTKRDELVIRLLRLRWDRTRFAQVQTAFETKYRVALADRSARGVVPAGIVAETVRILLEVDSPATQMVLPPTSTTASTPSTSLASTELVDATVEGKSSSTTMDREPAELEAEGELSDPSSPRSSPAMLDKVGLGQYERQDREEASIVGELARSTSSLSTRSEASFDRPSSAMSSRSRTSLVEGPRPSSSTGGNAADSSRLSSSSLRHSRPMALSRAKRRQSEELARSQRGGSEEPLSPREEGVISPTLSHASRGSFSRSDSMTFSDMSLSSSVASHHSADESQSHLHDDSVDAIDTSSFFATPLSPIRDESRPSSMFFPENRPSTPPPSASTLDSGDLFATVTGTPDSPERYFASLMRRDGSQTSNTSATGSRPSSLTGDGLLDSFVLADPVGHARDGSGILRGNEQFQQLLRHAQDLARKIKDNESRFHASASQFESEVADLEGQLEEARSELHAKRREEKELRSVEKEHVQQISVLEGEVANLNKSLERSRESYESMKRSYTATCEEADRLRTLVADLRREHRSAEEAIQGHSLQVQQFERDHERLQQAVEKLEGELAAARQAQDALDDQKQENLLLKETIDKLRFEIEEMRSVGPRSGFLEAGQSFISPTKSLAATISRSIGREIATQMSSAVEDDESDEDASVEREDTGDDVDDSIVTTRRRIRKRTRDSTGLADSIVRVDTSVDMADADCQTAGPSHSVLAVQTDLTAVNSELVEKRKTSGEPLYPELTTRQMQDELATRLGVDVDLFKQLAAAKQAGTHVSVTRTPTEMLQPVAVPARRSPRWRTRLASVPVAKAPAYLVNASPERTGTSMQCSNDALLTQVFPNSARPYVSQLLDSGLSLVLYSATIYLIGVLVSQNLILLMSVVPELTYLSVCDGQSGSRFMPQYHRHYFSPMDFGLYASDTARWEGLIVGAGADGGFAPEGWARILFK</sequence>
<dbReference type="Pfam" id="PF00276">
    <property type="entry name" value="Ribosomal_L23"/>
    <property type="match status" value="1"/>
</dbReference>
<dbReference type="GO" id="GO:0005509">
    <property type="term" value="F:calcium ion binding"/>
    <property type="evidence" value="ECO:0007669"/>
    <property type="project" value="InterPro"/>
</dbReference>
<feature type="region of interest" description="Disordered" evidence="6">
    <location>
        <begin position="1299"/>
        <end position="1334"/>
    </location>
</feature>
<evidence type="ECO:0000256" key="2">
    <source>
        <dbReference type="ARBA" id="ARBA00022980"/>
    </source>
</evidence>
<feature type="compositionally biased region" description="Polar residues" evidence="6">
    <location>
        <begin position="1183"/>
        <end position="1193"/>
    </location>
</feature>
<feature type="compositionally biased region" description="Low complexity" evidence="6">
    <location>
        <begin position="348"/>
        <end position="365"/>
    </location>
</feature>
<feature type="compositionally biased region" description="Low complexity" evidence="6">
    <location>
        <begin position="809"/>
        <end position="823"/>
    </location>
</feature>
<dbReference type="GO" id="GO:0003735">
    <property type="term" value="F:structural constituent of ribosome"/>
    <property type="evidence" value="ECO:0007669"/>
    <property type="project" value="InterPro"/>
</dbReference>
<feature type="compositionally biased region" description="Low complexity" evidence="6">
    <location>
        <begin position="1256"/>
        <end position="1273"/>
    </location>
</feature>